<accession>A0A9P7H0A1</accession>
<dbReference type="Proteomes" id="UP000782241">
    <property type="component" value="Unassembled WGS sequence"/>
</dbReference>
<evidence type="ECO:0000256" key="1">
    <source>
        <dbReference type="SAM" id="MobiDB-lite"/>
    </source>
</evidence>
<dbReference type="EMBL" id="JAGPUO010000009">
    <property type="protein sequence ID" value="KAG5660362.1"/>
    <property type="molecule type" value="Genomic_DNA"/>
</dbReference>
<gene>
    <name evidence="2" type="ORF">KAF25_002968</name>
</gene>
<protein>
    <submittedName>
        <fullName evidence="2">Uncharacterized protein</fullName>
    </submittedName>
</protein>
<sequence length="1011" mass="114853">MCENPSTALRLSITQQKINLRRDLRFDPFSEEARQVDEQAPPLPDIDWSDPHAFLTAMGGPMPELPSPDKVGQQASGYSSKVFTSYDLLNGILERHEATIQKRWTKKTRQQRLQILLKAWPAMPASHRPDFEAFRKEPKEERQKETKFKDHFMWPYINQEDLSQSKLMLLLINARGRRPPPAFAAADNDAMHLGKVTKALVPVFLNEHTMILHGATRAEEYGKLLDWDSHPDAFDWMHTRKQFLPGEGLLILEAQARLMSFLIHCCRQILHEIPEENIAGDVYPVQPEPQLKTDSDASGFPSLAVMATEAPYRLPAKLDLDRLSSLLEARKLAAEDHVWSLREDPAYFADQFREIQDHRQEMVPDTQGKPHPATQKLRENTLWARVTFGMLMDAYASLETLTALHRQAQNLGHLQKKFEKKIQATNELPEEYMVALLRFKYYLEQASKAPLEKLRISVVASPPMRKFFVREPPADPNTTKILIRTRTGVNMHKAETELIWLLRTLWEDDYALFLARPPIVVDELERLLQAEPKADVLISAHVAKMIGELAILTQCQKQLELYQPWAQQFEMASADHVDGFKEEFTALQKPMTQLHGAFLQKHLDSAARAGEPSGGKFTYPYGKRRTKETVDALREAEANLDMFWAKVDDVTKARVTEFKGTALYRFLSQPRILRRTAQWVEPAKKSERVEPSSEKDVWALNQPMSNLFLGQSEKMGQDPSSRSVQSKTKVKTKGKASQAPIDAVDTQPVNATSIETVDNQPTFAVDVRVLKVFRTLFFNPEVTSTPGSISWHDFLYAMASTGFQIEKLYGSVWQFLPTSLDVERGIHFHEPHPTGKIPFEVARRHGRRLTRAYGWHGKSIIFTLFQRLNYNTITMHFTTITTIIAAIASTAAATPAGKPAPVAKVAPDNNLAVVVIGAIKGFGYEQTTTSLRVPFGKLTHFKKLQINSLEFRGVMVSGEGLPVPKDDEVRCRMYKDQYGLQLGSLEFKKGEPAVISTNVREFGWVLCRVEQ</sequence>
<evidence type="ECO:0000313" key="2">
    <source>
        <dbReference type="EMBL" id="KAG5660362.1"/>
    </source>
</evidence>
<dbReference type="PANTHER" id="PTHR40788">
    <property type="entry name" value="CLR5 DOMAIN-CONTAINING PROTEIN-RELATED"/>
    <property type="match status" value="1"/>
</dbReference>
<organism evidence="2 3">
    <name type="scientific">Fusarium avenaceum</name>
    <dbReference type="NCBI Taxonomy" id="40199"/>
    <lineage>
        <taxon>Eukaryota</taxon>
        <taxon>Fungi</taxon>
        <taxon>Dikarya</taxon>
        <taxon>Ascomycota</taxon>
        <taxon>Pezizomycotina</taxon>
        <taxon>Sordariomycetes</taxon>
        <taxon>Hypocreomycetidae</taxon>
        <taxon>Hypocreales</taxon>
        <taxon>Nectriaceae</taxon>
        <taxon>Fusarium</taxon>
        <taxon>Fusarium tricinctum species complex</taxon>
    </lineage>
</organism>
<dbReference type="AlphaFoldDB" id="A0A9P7H0A1"/>
<dbReference type="PANTHER" id="PTHR40788:SF2">
    <property type="entry name" value="CLR5 DOMAIN-CONTAINING PROTEIN"/>
    <property type="match status" value="1"/>
</dbReference>
<comment type="caution">
    <text evidence="2">The sequence shown here is derived from an EMBL/GenBank/DDBJ whole genome shotgun (WGS) entry which is preliminary data.</text>
</comment>
<name>A0A9P7H0A1_9HYPO</name>
<keyword evidence="3" id="KW-1185">Reference proteome</keyword>
<reference evidence="2" key="1">
    <citation type="submission" date="2021-04" db="EMBL/GenBank/DDBJ databases">
        <title>Draft genome of Fusarium avenaceum strain F156N33, isolated from an atmospheric sample in Virginia.</title>
        <authorList>
            <person name="Yang S."/>
            <person name="Vinatzer B.A."/>
            <person name="Coleman J."/>
        </authorList>
    </citation>
    <scope>NUCLEOTIDE SEQUENCE</scope>
    <source>
        <strain evidence="2">F156N33</strain>
    </source>
</reference>
<feature type="region of interest" description="Disordered" evidence="1">
    <location>
        <begin position="710"/>
        <end position="741"/>
    </location>
</feature>
<feature type="compositionally biased region" description="Polar residues" evidence="1">
    <location>
        <begin position="718"/>
        <end position="727"/>
    </location>
</feature>
<evidence type="ECO:0000313" key="3">
    <source>
        <dbReference type="Proteomes" id="UP000782241"/>
    </source>
</evidence>
<proteinExistence type="predicted"/>